<evidence type="ECO:0000313" key="2">
    <source>
        <dbReference type="EMBL" id="PSN09499.1"/>
    </source>
</evidence>
<accession>A0A2P8VPL2</accession>
<keyword evidence="1" id="KW-0812">Transmembrane</keyword>
<dbReference type="Proteomes" id="UP000240212">
    <property type="component" value="Unassembled WGS sequence"/>
</dbReference>
<comment type="caution">
    <text evidence="2">The sequence shown here is derived from an EMBL/GenBank/DDBJ whole genome shotgun (WGS) entry which is preliminary data.</text>
</comment>
<organism evidence="2 3">
    <name type="scientific">Siccibacter turicensis</name>
    <dbReference type="NCBI Taxonomy" id="357233"/>
    <lineage>
        <taxon>Bacteria</taxon>
        <taxon>Pseudomonadati</taxon>
        <taxon>Pseudomonadota</taxon>
        <taxon>Gammaproteobacteria</taxon>
        <taxon>Enterobacterales</taxon>
        <taxon>Enterobacteriaceae</taxon>
        <taxon>Siccibacter</taxon>
    </lineage>
</organism>
<keyword evidence="3" id="KW-1185">Reference proteome</keyword>
<dbReference type="AlphaFoldDB" id="A0A2P8VPL2"/>
<proteinExistence type="predicted"/>
<name>A0A2P8VPL2_9ENTR</name>
<gene>
    <name evidence="2" type="ORF">C7G83_01760</name>
</gene>
<evidence type="ECO:0000313" key="3">
    <source>
        <dbReference type="Proteomes" id="UP000240212"/>
    </source>
</evidence>
<keyword evidence="1" id="KW-0472">Membrane</keyword>
<feature type="transmembrane region" description="Helical" evidence="1">
    <location>
        <begin position="89"/>
        <end position="110"/>
    </location>
</feature>
<dbReference type="RefSeq" id="WP_106876001.1">
    <property type="nucleotide sequence ID" value="NZ_PYEP01000001.1"/>
</dbReference>
<reference evidence="2 3" key="1">
    <citation type="submission" date="2018-03" db="EMBL/GenBank/DDBJ databases">
        <title>Draft genome sequence of the first documented clinical Siccibacter turicensis isolate in Austria.</title>
        <authorList>
            <person name="Lepuschitz S."/>
            <person name="Pekard-Amenitsch S."/>
            <person name="Haunold R."/>
            <person name="Schill S."/>
            <person name="Mach R."/>
            <person name="Allerberger F."/>
            <person name="Ruppitsch W."/>
            <person name="Forsythe S.J."/>
        </authorList>
    </citation>
    <scope>NUCLEOTIDE SEQUENCE [LARGE SCALE GENOMIC DNA]</scope>
    <source>
        <strain evidence="2 3">6100069499-17</strain>
    </source>
</reference>
<keyword evidence="1" id="KW-1133">Transmembrane helix</keyword>
<feature type="transmembrane region" description="Helical" evidence="1">
    <location>
        <begin position="20"/>
        <end position="40"/>
    </location>
</feature>
<sequence length="111" mass="13184">MNELIALILPYKNVFYYDALAVAAIVATLIVCTEWSLYFAHRKHWCEHYKIKSIKDDPEVYRLFINLNKPLRKHFYLTISLKFFTDYKMCLIIVCLYLSFTVLTMGYVIAN</sequence>
<evidence type="ECO:0000256" key="1">
    <source>
        <dbReference type="SAM" id="Phobius"/>
    </source>
</evidence>
<dbReference type="EMBL" id="PYEP01000001">
    <property type="protein sequence ID" value="PSN09499.1"/>
    <property type="molecule type" value="Genomic_DNA"/>
</dbReference>
<protein>
    <submittedName>
        <fullName evidence="2">Uncharacterized protein</fullName>
    </submittedName>
</protein>